<feature type="compositionally biased region" description="Basic and acidic residues" evidence="2">
    <location>
        <begin position="1113"/>
        <end position="1127"/>
    </location>
</feature>
<dbReference type="EMBL" id="HG673385">
    <property type="protein sequence ID" value="CDI83259.1"/>
    <property type="molecule type" value="Genomic_DNA"/>
</dbReference>
<feature type="compositionally biased region" description="Polar residues" evidence="2">
    <location>
        <begin position="1405"/>
        <end position="1415"/>
    </location>
</feature>
<proteinExistence type="predicted"/>
<feature type="compositionally biased region" description="Low complexity" evidence="2">
    <location>
        <begin position="1345"/>
        <end position="1364"/>
    </location>
</feature>
<feature type="compositionally biased region" description="Basic and acidic residues" evidence="2">
    <location>
        <begin position="2241"/>
        <end position="2253"/>
    </location>
</feature>
<dbReference type="PANTHER" id="PTHR47096:SF1">
    <property type="entry name" value="MISSHAPEN LIKE KINASE 1"/>
    <property type="match status" value="1"/>
</dbReference>
<feature type="compositionally biased region" description="Polar residues" evidence="2">
    <location>
        <begin position="1381"/>
        <end position="1392"/>
    </location>
</feature>
<feature type="region of interest" description="Disordered" evidence="2">
    <location>
        <begin position="221"/>
        <end position="241"/>
    </location>
</feature>
<feature type="region of interest" description="Disordered" evidence="2">
    <location>
        <begin position="1095"/>
        <end position="1459"/>
    </location>
</feature>
<feature type="compositionally biased region" description="Basic and acidic residues" evidence="2">
    <location>
        <begin position="301"/>
        <end position="311"/>
    </location>
</feature>
<feature type="compositionally biased region" description="Polar residues" evidence="2">
    <location>
        <begin position="739"/>
        <end position="751"/>
    </location>
</feature>
<feature type="compositionally biased region" description="Basic and acidic residues" evidence="2">
    <location>
        <begin position="1431"/>
        <end position="1449"/>
    </location>
</feature>
<feature type="compositionally biased region" description="Polar residues" evidence="2">
    <location>
        <begin position="842"/>
        <end position="851"/>
    </location>
</feature>
<feature type="compositionally biased region" description="Low complexity" evidence="2">
    <location>
        <begin position="229"/>
        <end position="241"/>
    </location>
</feature>
<dbReference type="GeneID" id="25268849"/>
<feature type="region of interest" description="Disordered" evidence="2">
    <location>
        <begin position="1907"/>
        <end position="1930"/>
    </location>
</feature>
<feature type="compositionally biased region" description="Low complexity" evidence="2">
    <location>
        <begin position="2130"/>
        <end position="2140"/>
    </location>
</feature>
<feature type="compositionally biased region" description="Polar residues" evidence="2">
    <location>
        <begin position="312"/>
        <end position="323"/>
    </location>
</feature>
<feature type="compositionally biased region" description="Polar residues" evidence="2">
    <location>
        <begin position="1254"/>
        <end position="1263"/>
    </location>
</feature>
<feature type="compositionally biased region" description="Basic residues" evidence="2">
    <location>
        <begin position="2229"/>
        <end position="2240"/>
    </location>
</feature>
<feature type="region of interest" description="Disordered" evidence="2">
    <location>
        <begin position="2010"/>
        <end position="2039"/>
    </location>
</feature>
<name>U6GXJ5_EIMAC</name>
<keyword evidence="1" id="KW-0175">Coiled coil</keyword>
<feature type="region of interest" description="Disordered" evidence="2">
    <location>
        <begin position="2065"/>
        <end position="2280"/>
    </location>
</feature>
<feature type="region of interest" description="Disordered" evidence="2">
    <location>
        <begin position="1953"/>
        <end position="1986"/>
    </location>
</feature>
<protein>
    <recommendedName>
        <fullName evidence="5">Proteophosphoglycan 5, related</fullName>
    </recommendedName>
</protein>
<feature type="compositionally biased region" description="Polar residues" evidence="2">
    <location>
        <begin position="763"/>
        <end position="772"/>
    </location>
</feature>
<reference evidence="3" key="2">
    <citation type="submission" date="2013-10" db="EMBL/GenBank/DDBJ databases">
        <authorList>
            <person name="Aslett M."/>
        </authorList>
    </citation>
    <scope>NUCLEOTIDE SEQUENCE [LARGE SCALE GENOMIC DNA]</scope>
    <source>
        <strain evidence="3">Houghton</strain>
    </source>
</reference>
<dbReference type="OrthoDB" id="346296at2759"/>
<organism evidence="3 4">
    <name type="scientific">Eimeria acervulina</name>
    <name type="common">Coccidian parasite</name>
    <dbReference type="NCBI Taxonomy" id="5801"/>
    <lineage>
        <taxon>Eukaryota</taxon>
        <taxon>Sar</taxon>
        <taxon>Alveolata</taxon>
        <taxon>Apicomplexa</taxon>
        <taxon>Conoidasida</taxon>
        <taxon>Coccidia</taxon>
        <taxon>Eucoccidiorida</taxon>
        <taxon>Eimeriorina</taxon>
        <taxon>Eimeriidae</taxon>
        <taxon>Eimeria</taxon>
    </lineage>
</organism>
<feature type="compositionally biased region" description="Polar residues" evidence="2">
    <location>
        <begin position="955"/>
        <end position="971"/>
    </location>
</feature>
<dbReference type="VEuPathDB" id="ToxoDB:EAH_00007790"/>
<dbReference type="InterPro" id="IPR051700">
    <property type="entry name" value="STE20_Ser-Thr_kinase"/>
</dbReference>
<keyword evidence="4" id="KW-1185">Reference proteome</keyword>
<sequence length="2292" mass="248871">MDEIHAVLELFVSCRGSGWPLVRLEAEQQLLTQHLLMAAPMDKEEIEDLIRRCFEADNNGEINFLSFWSGMENLLELLGIREPSAHVDDKVYGLQVFRDGLLAEAMSKHQGPTNSVLLSRDEVLRVIGQTNKSVTSRQSKGHAAGNRCDGGPYQGGEKCSSNPFWDEVYRETALLDATSVLSITELSMMVFGFLKSYLRQESPAMRLSEAVQHNVGQSVECGEPERADTSGVGSGVSDTSGVLAGRTVADTTAGTAHDNQRGLELHSHVFGLRSQTSEIPVNSGEPTMIHERWQKGWELEHPGGHLEDHDASGNTSSVASSTAGGHKRGLEGKTFQEGSESQVADVSHILKGVDPDDPFSQLRHLLIFAGEVVERGVLSKKDMQQLRHLNATAVDCVDRIFVERDKRNEEVNDAVLSLRRMRTEKQQLVERLTSVEHQNNQLQLQQEQQLYERDKVDKLEAALASERLERERLQGLLRDKEEDLRGVTHQKDALLEKISSQNDDFNRLLEAAHKEKAELSEDHRRRMETLIREKEMLEEKFRSAEDRVRAAEAARQQLQGDAHLSATSLRQRILELEEDKQRQEAEAEENEGLILQLQGQLEEKVQQVTILEVKNKQQARLLHQVRGVRNSLMQVLQESKETEVDKRGFTASAMTTGRESEIVKLKAGMKAALAHIKDLETFIDEMRREQRRGIHPRYDVSAASGDSSARPLHKKRTDEPCSRPLMALPTLGDELELSRSASVPNNGSEVSGTELGKRKSRATQRASSGEPDTSSHCDKSRVACEGSGGGARSAASEESIEAPLSKQLSIGEQIATVKRQEAASSEVGFAECSGSLPPRQACTGSSGNAGSFASLRSEPSTIDAVSKEPTSASLPEAEDIFDPLELLKSEDSVAAENQERFAVKRHLSRTSSAAQRVHSADRARQISSKGESSLLHLSSGVTVKSSSTSELPPSGGSTKMSFGHSVSSSGVELSLAGRRCRSRATESNASNEQKDGRIDTSAILPSPVAGSPSGGRGISSSGEKSILSDSLASTTSDGKFLMLTALGEAKRSPTASASRRIEERSQSSKVELTSRALDPSTLSGMFSMLGACAALPGNTPRRAVASTDIGNDAMRDTRDGGGEDSSKTKHRQPNRLSAAATAAISTKDANEFRSLRRVSQASVHHVERPEEESPDHITTRRTSGSVEVADVTALRGEPASDESLLTGEDQWSAQRKPSSSPKAGRSRARRTVSMGITETAENIQARDVAEQQERQPSLTTSGSAAHPGGKEHHLQDSNPSPEVSRKASRAIDSVPKRVSGAEIEKEVAPESGSPTSSLRKRSGVSKSSFAALETCRSRGNANIQRASRSRSSSSEPPSRKASSSHGTSTNQQAHEPKTPHESSNTETSGQQQKLHDCSRAFQGTEFESQVQTLRQQVPLVADQATPQESPGMRDRVGLRKGTTSEERGSNDQLKSPQSLQHELKEECIRLQDEQTASAAALLAAAAGVVDASLQQQQQMIQRQQEHHEDLQRAQQRRIDMLQEQLEHLQKAKEEQRESGEQEQKKLIHTLQAKLEELQRRQEQREHDFQEAQRKLHEELEVQLQKKLEELRRSPRRTNIEAASSCAVGLNALRVSYAHRQDTDLRTSHTLRADYQRVTSGGCNSFENIGHEQTVHQHSQQDTIPRLSDVHAFTTGSEDFSSVNAKRVNQLLSSGKLDDDTVNCMPWHRAETEPLGSAGRMDLHTAGAEARGQPLAEAAGYICEPHDRHSDSDGASSCASSSLMGSQCSLPVHGCSFEEAPTTTSSSFISQSATPAVCSSRPSQRGHYLASEGPVERQIYSAGGDRLLSQSLGAHGREGVLARHNLVRPQQSECVSITPQHISLNSGQADPLFSSCVVQRINSSTGSLWSPKASRNHAAGVGERAACCSTSSSSRPHADPPANFCSGKGTPSRGCQAASKEKLLCGEFRYRSGSSRHLSDQEPGPRESGLGSGRPQLSANHPVSRAERVIPIQQARIDSARFLGSSSISVKAPSLSGISRGQQGAFPSRDSQLPAPLASTRSITSTSSLAFPVQSSSIGHTSRLLQQPINPNQCSPPPTDFLGATSPRSIPSHRQTDSRGSHAGSTKRSRHSRCTESPVLPAPGHPKNESGVRSARSSGVSTRRESLLYGPRRTVNSLMSRQPHSTLSEANPARQRGKMHSCTVGSGSAGYGPTEAISAERQEGSGAASITYRRASSSATHPDVEVSRYPSHHRQKTHRGSSGKDKLDNKRQPDESQNAELAAAGDSSSPPAPSSGWAGFNGGFMSQVQKWIS</sequence>
<feature type="region of interest" description="Disordered" evidence="2">
    <location>
        <begin position="301"/>
        <end position="330"/>
    </location>
</feature>
<dbReference type="Proteomes" id="UP000018050">
    <property type="component" value="Unassembled WGS sequence"/>
</dbReference>
<feature type="region of interest" description="Disordered" evidence="2">
    <location>
        <begin position="834"/>
        <end position="854"/>
    </location>
</feature>
<accession>U6GXJ5</accession>
<feature type="compositionally biased region" description="Polar residues" evidence="2">
    <location>
        <begin position="1450"/>
        <end position="1459"/>
    </location>
</feature>
<feature type="compositionally biased region" description="Low complexity" evidence="2">
    <location>
        <begin position="2261"/>
        <end position="2277"/>
    </location>
</feature>
<feature type="compositionally biased region" description="Polar residues" evidence="2">
    <location>
        <begin position="1209"/>
        <end position="1221"/>
    </location>
</feature>
<feature type="region of interest" description="Disordered" evidence="2">
    <location>
        <begin position="906"/>
        <end position="1023"/>
    </location>
</feature>
<dbReference type="RefSeq" id="XP_013247602.1">
    <property type="nucleotide sequence ID" value="XM_013392148.1"/>
</dbReference>
<evidence type="ECO:0000256" key="1">
    <source>
        <dbReference type="SAM" id="Coils"/>
    </source>
</evidence>
<dbReference type="GO" id="GO:0005829">
    <property type="term" value="C:cytosol"/>
    <property type="evidence" value="ECO:0007669"/>
    <property type="project" value="TreeGrafter"/>
</dbReference>
<evidence type="ECO:0000313" key="4">
    <source>
        <dbReference type="Proteomes" id="UP000018050"/>
    </source>
</evidence>
<dbReference type="OMA" id="QQEHHED"/>
<evidence type="ECO:0000313" key="3">
    <source>
        <dbReference type="EMBL" id="CDI83259.1"/>
    </source>
</evidence>
<evidence type="ECO:0000256" key="2">
    <source>
        <dbReference type="SAM" id="MobiDB-lite"/>
    </source>
</evidence>
<feature type="compositionally biased region" description="Basic and acidic residues" evidence="2">
    <location>
        <begin position="773"/>
        <end position="782"/>
    </location>
</feature>
<feature type="coiled-coil region" evidence="1">
    <location>
        <begin position="418"/>
        <end position="600"/>
    </location>
</feature>
<gene>
    <name evidence="3" type="ORF">EAH_00007790</name>
</gene>
<dbReference type="PANTHER" id="PTHR47096">
    <property type="entry name" value="MISSHAPEN LIKE KINASE 1"/>
    <property type="match status" value="1"/>
</dbReference>
<evidence type="ECO:0008006" key="5">
    <source>
        <dbReference type="Google" id="ProtNLM"/>
    </source>
</evidence>
<feature type="region of interest" description="Disordered" evidence="2">
    <location>
        <begin position="1049"/>
        <end position="1076"/>
    </location>
</feature>
<reference evidence="3" key="1">
    <citation type="submission" date="2013-10" db="EMBL/GenBank/DDBJ databases">
        <title>Genomic analysis of the causative agents of coccidiosis in chickens.</title>
        <authorList>
            <person name="Reid A.J."/>
            <person name="Blake D."/>
            <person name="Billington K."/>
            <person name="Browne H."/>
            <person name="Dunn M."/>
            <person name="Hung S."/>
            <person name="Kawahara F."/>
            <person name="Miranda-Saavedra D."/>
            <person name="Mourier T."/>
            <person name="Nagra H."/>
            <person name="Otto T.D."/>
            <person name="Rawlings N."/>
            <person name="Sanchez A."/>
            <person name="Sanders M."/>
            <person name="Subramaniam C."/>
            <person name="Tay Y."/>
            <person name="Dear P."/>
            <person name="Doerig C."/>
            <person name="Gruber A."/>
            <person name="Parkinson J."/>
            <person name="Shirley M."/>
            <person name="Wan K.L."/>
            <person name="Berriman M."/>
            <person name="Tomley F."/>
            <person name="Pain A."/>
        </authorList>
    </citation>
    <scope>NUCLEOTIDE SEQUENCE [LARGE SCALE GENOMIC DNA]</scope>
    <source>
        <strain evidence="3">Houghton</strain>
    </source>
</reference>
<feature type="coiled-coil region" evidence="1">
    <location>
        <begin position="1493"/>
        <end position="1593"/>
    </location>
</feature>
<feature type="region of interest" description="Disordered" evidence="2">
    <location>
        <begin position="693"/>
        <end position="803"/>
    </location>
</feature>
<feature type="compositionally biased region" description="Polar residues" evidence="2">
    <location>
        <begin position="2153"/>
        <end position="2168"/>
    </location>
</feature>
<feature type="compositionally biased region" description="Low complexity" evidence="2">
    <location>
        <begin position="938"/>
        <end position="949"/>
    </location>
</feature>